<reference evidence="1 2" key="1">
    <citation type="submission" date="2020-04" db="EMBL/GenBank/DDBJ databases">
        <title>Whole-genome sequencing of Vibrio spp. from China reveals different genetic environments of blaCTX-M-14 among diverse lineages.</title>
        <authorList>
            <person name="Zheng Z."/>
            <person name="Ye L."/>
            <person name="Chen S."/>
        </authorList>
    </citation>
    <scope>NUCLEOTIDE SEQUENCE [LARGE SCALE GENOMIC DNA]</scope>
    <source>
        <strain evidence="1 2">Vb0574</strain>
    </source>
</reference>
<gene>
    <name evidence="1" type="ORF">HKB21_33535</name>
</gene>
<organism evidence="1 2">
    <name type="scientific">Vibrio parahaemolyticus</name>
    <dbReference type="NCBI Taxonomy" id="670"/>
    <lineage>
        <taxon>Bacteria</taxon>
        <taxon>Pseudomonadati</taxon>
        <taxon>Pseudomonadota</taxon>
        <taxon>Gammaproteobacteria</taxon>
        <taxon>Vibrionales</taxon>
        <taxon>Vibrionaceae</taxon>
        <taxon>Vibrio</taxon>
    </lineage>
</organism>
<feature type="non-terminal residue" evidence="1">
    <location>
        <position position="1"/>
    </location>
</feature>
<dbReference type="Proteomes" id="UP000555836">
    <property type="component" value="Unassembled WGS sequence"/>
</dbReference>
<protein>
    <submittedName>
        <fullName evidence="1">Peptidase S16</fullName>
    </submittedName>
</protein>
<sequence length="92" mass="10425">ALFRQGAFLREKSRLEAHFREQQEAQVEQLRQEARAAGFNLLTSEEGVELTGQACIPTELAARLEEVTLHNLALSAEAAQALRRLRREWASH</sequence>
<feature type="non-terminal residue" evidence="1">
    <location>
        <position position="92"/>
    </location>
</feature>
<accession>A0A7Y0SCM9</accession>
<dbReference type="EMBL" id="JABCLD010002524">
    <property type="protein sequence ID" value="NMU30535.1"/>
    <property type="molecule type" value="Genomic_DNA"/>
</dbReference>
<evidence type="ECO:0000313" key="2">
    <source>
        <dbReference type="Proteomes" id="UP000555836"/>
    </source>
</evidence>
<comment type="caution">
    <text evidence="1">The sequence shown here is derived from an EMBL/GenBank/DDBJ whole genome shotgun (WGS) entry which is preliminary data.</text>
</comment>
<name>A0A7Y0SCM9_VIBPH</name>
<evidence type="ECO:0000313" key="1">
    <source>
        <dbReference type="EMBL" id="NMU30535.1"/>
    </source>
</evidence>
<proteinExistence type="predicted"/>
<dbReference type="Gene3D" id="1.20.120.1680">
    <property type="match status" value="1"/>
</dbReference>
<dbReference type="AlphaFoldDB" id="A0A7Y0SCM9"/>